<dbReference type="RefSeq" id="WP_188497198.1">
    <property type="nucleotide sequence ID" value="NZ_BMFV01000012.1"/>
</dbReference>
<evidence type="ECO:0000313" key="3">
    <source>
        <dbReference type="EMBL" id="GGH81454.1"/>
    </source>
</evidence>
<name>A0A8J3EM20_9BACL</name>
<protein>
    <submittedName>
        <fullName evidence="3">UDP-glucose 4-epimerase</fullName>
    </submittedName>
</protein>
<proteinExistence type="inferred from homology"/>
<dbReference type="InterPro" id="IPR036291">
    <property type="entry name" value="NAD(P)-bd_dom_sf"/>
</dbReference>
<dbReference type="AlphaFoldDB" id="A0A8J3EM20"/>
<dbReference type="SUPFAM" id="SSF51735">
    <property type="entry name" value="NAD(P)-binding Rossmann-fold domains"/>
    <property type="match status" value="1"/>
</dbReference>
<reference evidence="3" key="1">
    <citation type="journal article" date="2014" name="Int. J. Syst. Evol. Microbiol.">
        <title>Complete genome sequence of Corynebacterium casei LMG S-19264T (=DSM 44701T), isolated from a smear-ripened cheese.</title>
        <authorList>
            <consortium name="US DOE Joint Genome Institute (JGI-PGF)"/>
            <person name="Walter F."/>
            <person name="Albersmeier A."/>
            <person name="Kalinowski J."/>
            <person name="Ruckert C."/>
        </authorList>
    </citation>
    <scope>NUCLEOTIDE SEQUENCE</scope>
    <source>
        <strain evidence="3">CGMCC 1.12777</strain>
    </source>
</reference>
<comment type="caution">
    <text evidence="3">The sequence shown here is derived from an EMBL/GenBank/DDBJ whole genome shotgun (WGS) entry which is preliminary data.</text>
</comment>
<evidence type="ECO:0000259" key="2">
    <source>
        <dbReference type="Pfam" id="PF01370"/>
    </source>
</evidence>
<feature type="domain" description="NAD-dependent epimerase/dehydratase" evidence="2">
    <location>
        <begin position="3"/>
        <end position="234"/>
    </location>
</feature>
<dbReference type="Gene3D" id="3.90.25.10">
    <property type="entry name" value="UDP-galactose 4-epimerase, domain 1"/>
    <property type="match status" value="1"/>
</dbReference>
<dbReference type="Proteomes" id="UP000656813">
    <property type="component" value="Unassembled WGS sequence"/>
</dbReference>
<dbReference type="PANTHER" id="PTHR43000">
    <property type="entry name" value="DTDP-D-GLUCOSE 4,6-DEHYDRATASE-RELATED"/>
    <property type="match status" value="1"/>
</dbReference>
<accession>A0A8J3EM20</accession>
<evidence type="ECO:0000256" key="1">
    <source>
        <dbReference type="ARBA" id="ARBA00007637"/>
    </source>
</evidence>
<evidence type="ECO:0000313" key="4">
    <source>
        <dbReference type="Proteomes" id="UP000656813"/>
    </source>
</evidence>
<sequence>MKVLVTGGFGFIGSHIVDLLHESQHQVVVVDNLTTGVEENTSVPVSFYKKDITSPELEEVFKKEKPEAIIHLAAQINVSQSIQDPTHDAMINVLGTINLLTLAVKYNIKKFIFSSSCAIYGNNDQLPIKEEAPFRPFSIYGVSKYSSEQYIQVFHRLFGLPFTILRYANVYGPRQTSNGEGGVISIFIRKLLNKETIMVFGDGHQTRDFVFVEDVARANVLALETGDNQIINIGTKTQKKISEVVDMLSHYIPNNIAICYESARPGDIRDSCLDNEKARQVMGWAPSVSFDEGIKETINYYKSKNHL</sequence>
<gene>
    <name evidence="3" type="ORF">GCM10007096_19380</name>
</gene>
<comment type="similarity">
    <text evidence="1">Belongs to the NAD(P)-dependent epimerase/dehydratase family.</text>
</comment>
<dbReference type="Pfam" id="PF01370">
    <property type="entry name" value="Epimerase"/>
    <property type="match status" value="1"/>
</dbReference>
<dbReference type="Gene3D" id="3.40.50.720">
    <property type="entry name" value="NAD(P)-binding Rossmann-like Domain"/>
    <property type="match status" value="1"/>
</dbReference>
<dbReference type="EMBL" id="BMFV01000012">
    <property type="protein sequence ID" value="GGH81454.1"/>
    <property type="molecule type" value="Genomic_DNA"/>
</dbReference>
<reference evidence="3" key="2">
    <citation type="submission" date="2020-09" db="EMBL/GenBank/DDBJ databases">
        <authorList>
            <person name="Sun Q."/>
            <person name="Zhou Y."/>
        </authorList>
    </citation>
    <scope>NUCLEOTIDE SEQUENCE</scope>
    <source>
        <strain evidence="3">CGMCC 1.12777</strain>
    </source>
</reference>
<organism evidence="3 4">
    <name type="scientific">Pullulanibacillus pueri</name>
    <dbReference type="NCBI Taxonomy" id="1437324"/>
    <lineage>
        <taxon>Bacteria</taxon>
        <taxon>Bacillati</taxon>
        <taxon>Bacillota</taxon>
        <taxon>Bacilli</taxon>
        <taxon>Bacillales</taxon>
        <taxon>Sporolactobacillaceae</taxon>
        <taxon>Pullulanibacillus</taxon>
    </lineage>
</organism>
<dbReference type="InterPro" id="IPR001509">
    <property type="entry name" value="Epimerase_deHydtase"/>
</dbReference>
<keyword evidence="4" id="KW-1185">Reference proteome</keyword>